<gene>
    <name evidence="1" type="ORF">PRABACTJOHN_02447</name>
</gene>
<reference evidence="1 2" key="2">
    <citation type="submission" date="2008-10" db="EMBL/GenBank/DDBJ databases">
        <authorList>
            <person name="Fulton L."/>
            <person name="Clifton S."/>
            <person name="Fulton B."/>
            <person name="Xu J."/>
            <person name="Minx P."/>
            <person name="Pepin K.H."/>
            <person name="Johnson M."/>
            <person name="Bhonagiri V."/>
            <person name="Nash W.E."/>
            <person name="Mardis E.R."/>
            <person name="Wilson R.K."/>
        </authorList>
    </citation>
    <scope>NUCLEOTIDE SEQUENCE [LARGE SCALE GENOMIC DNA]</scope>
    <source>
        <strain evidence="1 2">DSM 18315</strain>
    </source>
</reference>
<protein>
    <submittedName>
        <fullName evidence="1">Uncharacterized protein</fullName>
    </submittedName>
</protein>
<organism evidence="1 2">
    <name type="scientific">Parabacteroides johnsonii DSM 18315</name>
    <dbReference type="NCBI Taxonomy" id="537006"/>
    <lineage>
        <taxon>Bacteria</taxon>
        <taxon>Pseudomonadati</taxon>
        <taxon>Bacteroidota</taxon>
        <taxon>Bacteroidia</taxon>
        <taxon>Bacteroidales</taxon>
        <taxon>Tannerellaceae</taxon>
        <taxon>Parabacteroides</taxon>
    </lineage>
</organism>
<dbReference type="HOGENOM" id="CLU_3314057_0_0_10"/>
<dbReference type="Proteomes" id="UP000005510">
    <property type="component" value="Unassembled WGS sequence"/>
</dbReference>
<dbReference type="STRING" id="537006.PRABACTJOHN_02447"/>
<dbReference type="EMBL" id="ABYH01000274">
    <property type="protein sequence ID" value="EEC96157.1"/>
    <property type="molecule type" value="Genomic_DNA"/>
</dbReference>
<comment type="caution">
    <text evidence="1">The sequence shown here is derived from an EMBL/GenBank/DDBJ whole genome shotgun (WGS) entry which is preliminary data.</text>
</comment>
<name>B7BBN4_9BACT</name>
<proteinExistence type="predicted"/>
<reference evidence="1 2" key="1">
    <citation type="submission" date="2008-10" db="EMBL/GenBank/DDBJ databases">
        <title>Draft genome sequence of Parabacteroides johnsonii (DSM 18315).</title>
        <authorList>
            <person name="Sudarsanam P."/>
            <person name="Ley R."/>
            <person name="Guruge J."/>
            <person name="Turnbaugh P.J."/>
            <person name="Mahowald M."/>
            <person name="Liep D."/>
            <person name="Gordon J."/>
        </authorList>
    </citation>
    <scope>NUCLEOTIDE SEQUENCE [LARGE SCALE GENOMIC DNA]</scope>
    <source>
        <strain evidence="1 2">DSM 18315</strain>
    </source>
</reference>
<evidence type="ECO:0000313" key="2">
    <source>
        <dbReference type="Proteomes" id="UP000005510"/>
    </source>
</evidence>
<evidence type="ECO:0000313" key="1">
    <source>
        <dbReference type="EMBL" id="EEC96157.1"/>
    </source>
</evidence>
<accession>B7BBN4</accession>
<sequence>MSFIFRTNITKEDEALLGKGDQYCLSPHLQRHRQFDPIS</sequence>
<dbReference type="AlphaFoldDB" id="B7BBN4"/>